<gene>
    <name evidence="1" type="ORF">EZS28_010191</name>
</gene>
<organism evidence="1 2">
    <name type="scientific">Streblomastix strix</name>
    <dbReference type="NCBI Taxonomy" id="222440"/>
    <lineage>
        <taxon>Eukaryota</taxon>
        <taxon>Metamonada</taxon>
        <taxon>Preaxostyla</taxon>
        <taxon>Oxymonadida</taxon>
        <taxon>Streblomastigidae</taxon>
        <taxon>Streblomastix</taxon>
    </lineage>
</organism>
<sequence>MDEIKKYPFDIKISNGLVYEDKQKLDQEEEEYFKNKKGQLMFNLLVSAIIPSNDNFSFILPSTCGQGTLFGGIDGRYSQSLRKINKEIHKSSNELTAFATLTLDLMTNTAEKYGKNQSSVSDVASLIHKAYKHQLEDKQSVESSVKDNTNQFDLNSPYKQISNWRHQAILTSSCSSTPYSIMQCLPEIRPFVLLSQNGRCSCLVPVRYDQTPFRDLGLRSYSSISSAMNFGHVWRNPQSQLFPDYDEFEGNMFRMFIQMEIEEELSETGTLMKIPQHTVMRYYIPVFPLRFGRFFNSSIMFGISPYPIMSECLRYRTLQPFQLRKVISMMAVENDVRHRYKLSVRERIRENLNISDSSDKAKQQMALFGQQEIDKQKQNIIKIVRGITNKDEEDIDNKTYQITKNILIADNPKSTYIGRINQQSSHFNNQITTGHTELTIHQPSLSFLQKQIHPQFRKQNDVLLRLSNDAIEHPIPLNSIQRAVLWKRIMMLPKEFQ</sequence>
<reference evidence="1 2" key="1">
    <citation type="submission" date="2019-03" db="EMBL/GenBank/DDBJ databases">
        <title>Single cell metagenomics reveals metabolic interactions within the superorganism composed of flagellate Streblomastix strix and complex community of Bacteroidetes bacteria on its surface.</title>
        <authorList>
            <person name="Treitli S.C."/>
            <person name="Kolisko M."/>
            <person name="Husnik F."/>
            <person name="Keeling P."/>
            <person name="Hampl V."/>
        </authorList>
    </citation>
    <scope>NUCLEOTIDE SEQUENCE [LARGE SCALE GENOMIC DNA]</scope>
    <source>
        <strain evidence="1">ST1C</strain>
    </source>
</reference>
<dbReference type="AlphaFoldDB" id="A0A5J4WGX9"/>
<dbReference type="Proteomes" id="UP000324800">
    <property type="component" value="Unassembled WGS sequence"/>
</dbReference>
<evidence type="ECO:0000313" key="1">
    <source>
        <dbReference type="EMBL" id="KAA6394280.1"/>
    </source>
</evidence>
<protein>
    <submittedName>
        <fullName evidence="1">Uncharacterized protein</fullName>
    </submittedName>
</protein>
<comment type="caution">
    <text evidence="1">The sequence shown here is derived from an EMBL/GenBank/DDBJ whole genome shotgun (WGS) entry which is preliminary data.</text>
</comment>
<evidence type="ECO:0000313" key="2">
    <source>
        <dbReference type="Proteomes" id="UP000324800"/>
    </source>
</evidence>
<proteinExistence type="predicted"/>
<dbReference type="EMBL" id="SNRW01001985">
    <property type="protein sequence ID" value="KAA6394280.1"/>
    <property type="molecule type" value="Genomic_DNA"/>
</dbReference>
<accession>A0A5J4WGX9</accession>
<name>A0A5J4WGX9_9EUKA</name>